<dbReference type="InterPro" id="IPR024079">
    <property type="entry name" value="MetalloPept_cat_dom_sf"/>
</dbReference>
<dbReference type="GO" id="GO:0030574">
    <property type="term" value="P:collagen catabolic process"/>
    <property type="evidence" value="ECO:0007669"/>
    <property type="project" value="TreeGrafter"/>
</dbReference>
<dbReference type="AlphaFoldDB" id="A0AAV0JZF7"/>
<evidence type="ECO:0000256" key="3">
    <source>
        <dbReference type="ARBA" id="ARBA00022801"/>
    </source>
</evidence>
<dbReference type="PANTHER" id="PTHR10201">
    <property type="entry name" value="MATRIX METALLOPROTEINASE"/>
    <property type="match status" value="1"/>
</dbReference>
<feature type="binding site" evidence="6">
    <location>
        <position position="13"/>
    </location>
    <ligand>
        <name>Zn(2+)</name>
        <dbReference type="ChEBI" id="CHEBI:29105"/>
        <label>2</label>
        <note>catalytic</note>
    </ligand>
</feature>
<evidence type="ECO:0000259" key="7">
    <source>
        <dbReference type="Pfam" id="PF00413"/>
    </source>
</evidence>
<dbReference type="EMBL" id="CAMGYJ010000005">
    <property type="protein sequence ID" value="CAI0414480.1"/>
    <property type="molecule type" value="Genomic_DNA"/>
</dbReference>
<keyword evidence="3" id="KW-0378">Hydrolase</keyword>
<dbReference type="Gene3D" id="3.40.390.10">
    <property type="entry name" value="Collagenase (Catalytic Domain)"/>
    <property type="match status" value="1"/>
</dbReference>
<evidence type="ECO:0000256" key="5">
    <source>
        <dbReference type="PIRSR" id="PIRSR621190-1"/>
    </source>
</evidence>
<dbReference type="GO" id="GO:0030198">
    <property type="term" value="P:extracellular matrix organization"/>
    <property type="evidence" value="ECO:0007669"/>
    <property type="project" value="TreeGrafter"/>
</dbReference>
<keyword evidence="4 6" id="KW-0862">Zinc</keyword>
<evidence type="ECO:0000256" key="1">
    <source>
        <dbReference type="ARBA" id="ARBA00022670"/>
    </source>
</evidence>
<feature type="domain" description="Peptidase M10 metallopeptidase" evidence="7">
    <location>
        <begin position="1"/>
        <end position="52"/>
    </location>
</feature>
<evidence type="ECO:0000256" key="2">
    <source>
        <dbReference type="ARBA" id="ARBA00022723"/>
    </source>
</evidence>
<dbReference type="PRINTS" id="PR00138">
    <property type="entry name" value="MATRIXIN"/>
</dbReference>
<dbReference type="SUPFAM" id="SSF55486">
    <property type="entry name" value="Metalloproteases ('zincins'), catalytic domain"/>
    <property type="match status" value="1"/>
</dbReference>
<dbReference type="PANTHER" id="PTHR10201:SF311">
    <property type="entry name" value="PEPTIDASE METALLOPEPTIDASE DOMAIN-CONTAINING PROTEIN"/>
    <property type="match status" value="1"/>
</dbReference>
<keyword evidence="2 6" id="KW-0479">Metal-binding</keyword>
<feature type="binding site" evidence="6">
    <location>
        <position position="9"/>
    </location>
    <ligand>
        <name>Zn(2+)</name>
        <dbReference type="ChEBI" id="CHEBI:29105"/>
        <label>2</label>
        <note>catalytic</note>
    </ligand>
</feature>
<dbReference type="Pfam" id="PF00413">
    <property type="entry name" value="Peptidase_M10"/>
    <property type="match status" value="1"/>
</dbReference>
<dbReference type="InterPro" id="IPR001818">
    <property type="entry name" value="Pept_M10_metallopeptidase"/>
</dbReference>
<dbReference type="GO" id="GO:0006508">
    <property type="term" value="P:proteolysis"/>
    <property type="evidence" value="ECO:0007669"/>
    <property type="project" value="UniProtKB-KW"/>
</dbReference>
<comment type="caution">
    <text evidence="8">The sequence shown here is derived from an EMBL/GenBank/DDBJ whole genome shotgun (WGS) entry which is preliminary data.</text>
</comment>
<keyword evidence="1" id="KW-0645">Protease</keyword>
<feature type="binding site" evidence="6">
    <location>
        <position position="19"/>
    </location>
    <ligand>
        <name>Zn(2+)</name>
        <dbReference type="ChEBI" id="CHEBI:29105"/>
        <label>2</label>
        <note>catalytic</note>
    </ligand>
</feature>
<keyword evidence="9" id="KW-1185">Reference proteome</keyword>
<organism evidence="8 9">
    <name type="scientific">Linum tenue</name>
    <dbReference type="NCBI Taxonomy" id="586396"/>
    <lineage>
        <taxon>Eukaryota</taxon>
        <taxon>Viridiplantae</taxon>
        <taxon>Streptophyta</taxon>
        <taxon>Embryophyta</taxon>
        <taxon>Tracheophyta</taxon>
        <taxon>Spermatophyta</taxon>
        <taxon>Magnoliopsida</taxon>
        <taxon>eudicotyledons</taxon>
        <taxon>Gunneridae</taxon>
        <taxon>Pentapetalae</taxon>
        <taxon>rosids</taxon>
        <taxon>fabids</taxon>
        <taxon>Malpighiales</taxon>
        <taxon>Linaceae</taxon>
        <taxon>Linum</taxon>
    </lineage>
</organism>
<feature type="active site" evidence="5">
    <location>
        <position position="10"/>
    </location>
</feature>
<dbReference type="GO" id="GO:0031012">
    <property type="term" value="C:extracellular matrix"/>
    <property type="evidence" value="ECO:0007669"/>
    <property type="project" value="InterPro"/>
</dbReference>
<reference evidence="8" key="1">
    <citation type="submission" date="2022-08" db="EMBL/GenBank/DDBJ databases">
        <authorList>
            <person name="Gutierrez-Valencia J."/>
        </authorList>
    </citation>
    <scope>NUCLEOTIDE SEQUENCE</scope>
</reference>
<name>A0AAV0JZF7_9ROSI</name>
<dbReference type="GO" id="GO:0004222">
    <property type="term" value="F:metalloendopeptidase activity"/>
    <property type="evidence" value="ECO:0007669"/>
    <property type="project" value="InterPro"/>
</dbReference>
<accession>A0AAV0JZF7</accession>
<comment type="cofactor">
    <cofactor evidence="6">
        <name>Zn(2+)</name>
        <dbReference type="ChEBI" id="CHEBI:29105"/>
    </cofactor>
    <text evidence="6">Binds 2 Zn(2+) ions per subunit.</text>
</comment>
<dbReference type="Proteomes" id="UP001154282">
    <property type="component" value="Unassembled WGS sequence"/>
</dbReference>
<evidence type="ECO:0000256" key="6">
    <source>
        <dbReference type="PIRSR" id="PIRSR621190-2"/>
    </source>
</evidence>
<feature type="binding site" evidence="6">
    <location>
        <position position="27"/>
    </location>
    <ligand>
        <name>Zn(2+)</name>
        <dbReference type="ChEBI" id="CHEBI:29105"/>
        <label>2</label>
        <note>catalytic</note>
    </ligand>
</feature>
<protein>
    <recommendedName>
        <fullName evidence="7">Peptidase M10 metallopeptidase domain-containing protein</fullName>
    </recommendedName>
</protein>
<evidence type="ECO:0000313" key="8">
    <source>
        <dbReference type="EMBL" id="CAI0414480.1"/>
    </source>
</evidence>
<evidence type="ECO:0000313" key="9">
    <source>
        <dbReference type="Proteomes" id="UP001154282"/>
    </source>
</evidence>
<dbReference type="GO" id="GO:0008270">
    <property type="term" value="F:zinc ion binding"/>
    <property type="evidence" value="ECO:0007669"/>
    <property type="project" value="InterPro"/>
</dbReference>
<gene>
    <name evidence="8" type="ORF">LITE_LOCUS16310</name>
</gene>
<sequence>MDLQSIAVHEIGHALGLRHSDNQAAIMYPYLNLGQVKRALQRADIDGIRELYNLLSK</sequence>
<proteinExistence type="predicted"/>
<dbReference type="InterPro" id="IPR021190">
    <property type="entry name" value="Pept_M10A"/>
</dbReference>
<evidence type="ECO:0000256" key="4">
    <source>
        <dbReference type="ARBA" id="ARBA00022833"/>
    </source>
</evidence>